<feature type="domain" description="Translocation and assembly module TamB C-terminal" evidence="7">
    <location>
        <begin position="1305"/>
        <end position="1618"/>
    </location>
</feature>
<name>A0A1I3GNS0_9RHOB</name>
<evidence type="ECO:0000256" key="6">
    <source>
        <dbReference type="SAM" id="SignalP"/>
    </source>
</evidence>
<dbReference type="PANTHER" id="PTHR36985:SF1">
    <property type="entry name" value="TRANSLOCATION AND ASSEMBLY MODULE SUBUNIT TAMB"/>
    <property type="match status" value="1"/>
</dbReference>
<dbReference type="PANTHER" id="PTHR36985">
    <property type="entry name" value="TRANSLOCATION AND ASSEMBLY MODULE SUBUNIT TAMB"/>
    <property type="match status" value="1"/>
</dbReference>
<keyword evidence="3" id="KW-1133">Transmembrane helix</keyword>
<gene>
    <name evidence="8" type="ORF">SAMN05216258_105255</name>
</gene>
<dbReference type="GO" id="GO:0009306">
    <property type="term" value="P:protein secretion"/>
    <property type="evidence" value="ECO:0007669"/>
    <property type="project" value="InterPro"/>
</dbReference>
<evidence type="ECO:0000313" key="9">
    <source>
        <dbReference type="Proteomes" id="UP000199377"/>
    </source>
</evidence>
<dbReference type="RefSeq" id="WP_092860085.1">
    <property type="nucleotide sequence ID" value="NZ_FOQH01000005.1"/>
</dbReference>
<keyword evidence="9" id="KW-1185">Reference proteome</keyword>
<evidence type="ECO:0000256" key="5">
    <source>
        <dbReference type="SAM" id="MobiDB-lite"/>
    </source>
</evidence>
<organism evidence="8 9">
    <name type="scientific">Albimonas pacifica</name>
    <dbReference type="NCBI Taxonomy" id="1114924"/>
    <lineage>
        <taxon>Bacteria</taxon>
        <taxon>Pseudomonadati</taxon>
        <taxon>Pseudomonadota</taxon>
        <taxon>Alphaproteobacteria</taxon>
        <taxon>Rhodobacterales</taxon>
        <taxon>Paracoccaceae</taxon>
        <taxon>Albimonas</taxon>
    </lineage>
</organism>
<reference evidence="8 9" key="1">
    <citation type="submission" date="2016-10" db="EMBL/GenBank/DDBJ databases">
        <authorList>
            <person name="de Groot N.N."/>
        </authorList>
    </citation>
    <scope>NUCLEOTIDE SEQUENCE [LARGE SCALE GENOMIC DNA]</scope>
    <source>
        <strain evidence="8 9">CGMCC 1.11030</strain>
    </source>
</reference>
<dbReference type="GO" id="GO:0005886">
    <property type="term" value="C:plasma membrane"/>
    <property type="evidence" value="ECO:0007669"/>
    <property type="project" value="InterPro"/>
</dbReference>
<feature type="compositionally biased region" description="Low complexity" evidence="5">
    <location>
        <begin position="707"/>
        <end position="719"/>
    </location>
</feature>
<feature type="region of interest" description="Disordered" evidence="5">
    <location>
        <begin position="1367"/>
        <end position="1386"/>
    </location>
</feature>
<dbReference type="EMBL" id="FOQH01000005">
    <property type="protein sequence ID" value="SFI24942.1"/>
    <property type="molecule type" value="Genomic_DNA"/>
</dbReference>
<feature type="compositionally biased region" description="Basic and acidic residues" evidence="5">
    <location>
        <begin position="1370"/>
        <end position="1379"/>
    </location>
</feature>
<feature type="signal peptide" evidence="6">
    <location>
        <begin position="1"/>
        <end position="26"/>
    </location>
</feature>
<dbReference type="Proteomes" id="UP000199377">
    <property type="component" value="Unassembled WGS sequence"/>
</dbReference>
<dbReference type="Pfam" id="PF04357">
    <property type="entry name" value="TamB"/>
    <property type="match status" value="1"/>
</dbReference>
<keyword evidence="4" id="KW-0472">Membrane</keyword>
<evidence type="ECO:0000256" key="1">
    <source>
        <dbReference type="ARBA" id="ARBA00004167"/>
    </source>
</evidence>
<dbReference type="STRING" id="1114924.SAMN05216258_105255"/>
<evidence type="ECO:0000259" key="7">
    <source>
        <dbReference type="Pfam" id="PF04357"/>
    </source>
</evidence>
<evidence type="ECO:0000256" key="2">
    <source>
        <dbReference type="ARBA" id="ARBA00022692"/>
    </source>
</evidence>
<dbReference type="InterPro" id="IPR007452">
    <property type="entry name" value="TamB_C"/>
</dbReference>
<protein>
    <submittedName>
        <fullName evidence="8">Autotransporter translocation and assembly factor TamB</fullName>
    </submittedName>
</protein>
<evidence type="ECO:0000313" key="8">
    <source>
        <dbReference type="EMBL" id="SFI24942.1"/>
    </source>
</evidence>
<proteinExistence type="predicted"/>
<evidence type="ECO:0000256" key="4">
    <source>
        <dbReference type="ARBA" id="ARBA00023136"/>
    </source>
</evidence>
<evidence type="ECO:0000256" key="3">
    <source>
        <dbReference type="ARBA" id="ARBA00022989"/>
    </source>
</evidence>
<sequence>MRRALLPLLGPLALAGALLTASPAAAQFSLLGLQNSLVQFVLSQISVEGEFEITADGVQENEDGQTVLAGIKIADGEGVWFEARSAQLSWNARRILRGEVEITDIALTGMRILRAPTPPEVEVVEDSEIDQAGFDPFAWPRSPIAVRVESLRLVDAFVAEGVFAPQSLAFEATGAFVDEGQIQSLKLDIRRTDAVEGTIDLEYVRDFSDESLKLALNAQEAPGGLVAVMGGLPNTSASFVNVDASGPLVDWNLTLAAEVDEVIRVDGLAVIDAQAPVSVDAQLALVPGPELSDQARTALGERAELDLSVREDDDGVVRIETGAFNSPSIQASAVGTYTRANGEMDFDLSLVAGAVMSQVAEGVDFERIAFDGALKGVPEDFSASGALSLAGLATAPADIGEAALEVAATVQGQELTVTADGDATGVRLDRLGPDLMGDTRLDIRAVWGLESQVATLETLSIDSPLLSVSAQGTADVAQSTAALDYALSTPSLEPVAAAYDQVAGGRLDVSGRAEGPFSAIHLTGRAAAEDLTFQGEPYGEVAITHDVTAGETVAGNVAVEASGSRYGPAQVATDFTLDGDLLSVTNLTGAAMGATLAGRAEVDLAQTLVDGSLAVEVADLGAFSDLAGAPIAGSLRGDLDLTTPEGRQDLHLVGRADGLEGFDGALAFADLDVTVRDATGESVSAVFAIAAEDAVLRASGVEKATQKAAETTQEAGAESAADKAADAAADAAEEAADENPRADVARVQRLEVTGEATDLTGAPAVRATAVVTEATSPQFDARLARATVEADLQDLTGAPQGTVRLLAEDASGQGAGVQVLDVAVDGVNLIDDPAATAVGFATGVTAPGAAIERVDFDARGEDLLGEGRAEANLAARSITADGGVSVASLDASATAEGLTTGRSATLTATVGGVSAGGATVRSVQLDATAADLLGAPSATAKATASGIDAGGATIAQVSLDAEGSNLIEAPAGQATLVASTVDVAGAASLSRVTARANGDLSALTFSVEGQGATAEEEPIRLRIDGRGRLDSDPQTITLSTLSLDAGEVSIAQQGALTATLSGGTTAVRGLNVTLPGGGLTGEAALASNGARGNLTLAIGDLPALAAIVDAPVDSGSVNLSADFDTRPGSARARVNLQARELGFSNIAAGDGTLAADLDADWNGRTMSAEGVIRGPFGEDGVRVAATLPLRPAGMFPAPPPGAQIDASVVWQGRAEAIWPLLPLPDHVLTGELDVDLQVTGAIDAPQPTGRIRLIDGSYQHLEAGTILSDLQVRSSLREGGGLRVRLTATDGAGGPVEANVDLVGDRITATATTREAVLVRRDDVTAAVSTDIRVEGPTIAPAVTGEIRIDRAEVRLVNATPPSLPDLGEIEIKGEPPEKVEEEASGGPTLDLKIVAPGDIFVRGRGLTSEWQVDLAITGYAASPRITGLVSGVRGTLDFLGRDFDLARSDVRFLGGPEIDPQLDVVFEHEREDITGRIAVRGSASDPRLAFESVPALPEDEVLPRVIFGTNRQSLSAAQGIQLAAGVATLASGGEGTLGRVRSAVGLDVLAVDTDGDATAISAGQNIAEGVYVGVKQPVDGGATAVEVEIDVFDNVTVDAETSGEDGSSVGVNWKYDW</sequence>
<feature type="region of interest" description="Disordered" evidence="5">
    <location>
        <begin position="707"/>
        <end position="742"/>
    </location>
</feature>
<feature type="chain" id="PRO_5011750477" evidence="6">
    <location>
        <begin position="27"/>
        <end position="1618"/>
    </location>
</feature>
<comment type="subcellular location">
    <subcellularLocation>
        <location evidence="1">Membrane</location>
        <topology evidence="1">Single-pass membrane protein</topology>
    </subcellularLocation>
</comment>
<keyword evidence="2" id="KW-0812">Transmembrane</keyword>
<accession>A0A1I3GNS0</accession>
<keyword evidence="6" id="KW-0732">Signal</keyword>